<dbReference type="EMBL" id="BSSV01000003">
    <property type="protein sequence ID" value="GLX85644.1"/>
    <property type="molecule type" value="Genomic_DNA"/>
</dbReference>
<sequence>MQTAAHLNSAITGEFIDLRDERFYAIKNVDQMPPFFMSLVSESDHWMFLSSNTGLTAGRVSPDTALFTYETVDRIHDSHLHTGCKTVIRQLKDDHYRYWEPFNNEQNGKYSISRNLYKNSLGNKVCFEEINHDLSLLYRYVWATSEEYGFIRSCELINIGSSKANVEVLDGFQNLLPAGTPRHTQTNSSNLVDAYKWSELEHVTGLGMYSLFSGITDRAEPCESLKANTVFSLGIKEKITLMSSGQINTFKNGGQLANESIIKGLRGAYLVSFDLSLATNESSSWQFITNIEQSQSEVVALLDKLVNENTISLSIADSIAKGTDNLARKMAAADGFQTTDEETVSAHHYANVLFNVLRGGIFDDQYHISTKDFIKTIKHFNSGVYYKHSSWLNSLPEKIELTELHQQVRSLNCCQLERLAMEYLPITFGRRHGDPSRPWNQFEIKLLDDNNEKILSYQGNWRDIFQNWEALTFSYPEFIESVVSKFVNASTIDGYNPYRITKEGIDWEVEDPEDPWSYIGYWGDHQIIYLQKLLELSHQFHPDKLTQLLRKEIFCYANVPYRIKSFDEIKQNAKSTVIYDNELANEIEHRVESLGADGKLILSANGTVYHVNLVEKLCVTLLTKLGNLILGGGIWLNTQRPEWNDANNALVGQGISVVTLCYMRRYTTFLLNLLKDESGNISLSEEVATWLAGTSEILSRATTSINAGSVDSMTQLAVTNQLGELSSWYRQTVYDKTGFSGKTQVALSNILTMLNHAQTSIDYTIKENEMPNGMFHAYNLLSLTDDKLTIDNLYPMLEGQVAALSSGYLSAQQATNALDNLFNSDVYREDQKTFMLYPDRELPSFLNKNIIDQAIAKTSNVIKTLIDSGDSSVIEQDAKGDYRFNSALTNKDKLDEALSKLPSSILPLINENKASLHTIYEQVFNHKAFTGRSGGMFGFEGLGCIYWHMVSKLLLAVQECYFKAIEVGESQEQIDALATHYYAVREGIGFNKTPEEYGAFPVDPYSHTPKHSGAKQPGMTGQVKEEVLTRFGELGVRVNEGKVTFSPSLLRLCEFTQNNNFTYLDVNNNWQTIKFAKKSLGFTWCQVPIIYELSTAGNAMSVKTKTGEISVESLQLDVDLAQSIFTRSGHIELIKIKLSAEYLSSL</sequence>
<accession>A0ABQ6HDL6</accession>
<keyword evidence="2" id="KW-1185">Reference proteome</keyword>
<comment type="caution">
    <text evidence="1">The sequence shown here is derived from an EMBL/GenBank/DDBJ whole genome shotgun (WGS) entry which is preliminary data.</text>
</comment>
<dbReference type="RefSeq" id="WP_284297942.1">
    <property type="nucleotide sequence ID" value="NZ_BSSV01000003.1"/>
</dbReference>
<organism evidence="1 2">
    <name type="scientific">Thalassotalea loyana</name>
    <dbReference type="NCBI Taxonomy" id="280483"/>
    <lineage>
        <taxon>Bacteria</taxon>
        <taxon>Pseudomonadati</taxon>
        <taxon>Pseudomonadota</taxon>
        <taxon>Gammaproteobacteria</taxon>
        <taxon>Alteromonadales</taxon>
        <taxon>Colwelliaceae</taxon>
        <taxon>Thalassotalea</taxon>
    </lineage>
</organism>
<name>A0ABQ6HDL6_9GAMM</name>
<evidence type="ECO:0000313" key="2">
    <source>
        <dbReference type="Proteomes" id="UP001157134"/>
    </source>
</evidence>
<protein>
    <recommendedName>
        <fullName evidence="3">Glycosyl hydrolase 36 catalytic domain-containing protein</fullName>
    </recommendedName>
</protein>
<gene>
    <name evidence="1" type="ORF">tloyanaT_18960</name>
</gene>
<evidence type="ECO:0008006" key="3">
    <source>
        <dbReference type="Google" id="ProtNLM"/>
    </source>
</evidence>
<evidence type="ECO:0000313" key="1">
    <source>
        <dbReference type="EMBL" id="GLX85644.1"/>
    </source>
</evidence>
<dbReference type="Proteomes" id="UP001157134">
    <property type="component" value="Unassembled WGS sequence"/>
</dbReference>
<proteinExistence type="predicted"/>
<reference evidence="1 2" key="1">
    <citation type="submission" date="2023-03" db="EMBL/GenBank/DDBJ databases">
        <title>Thalassotalea loyana LMG 22536T draft genome sequence.</title>
        <authorList>
            <person name="Sawabe T."/>
        </authorList>
    </citation>
    <scope>NUCLEOTIDE SEQUENCE [LARGE SCALE GENOMIC DNA]</scope>
    <source>
        <strain evidence="1 2">LMG 22536</strain>
    </source>
</reference>